<comment type="function">
    <text evidence="5">Component of the gamma-tubulin ring complex (gTuRC) which mediates microtubule nucleation.</text>
</comment>
<dbReference type="InParanoid" id="D8TB27"/>
<feature type="domain" description="Gamma tubulin complex component C-terminal" evidence="6">
    <location>
        <begin position="358"/>
        <end position="681"/>
    </location>
</feature>
<dbReference type="eggNOG" id="KOG2001">
    <property type="taxonomic scope" value="Eukaryota"/>
</dbReference>
<comment type="similarity">
    <text evidence="1 5">Belongs to the TUBGCP family.</text>
</comment>
<evidence type="ECO:0000259" key="6">
    <source>
        <dbReference type="Pfam" id="PF04130"/>
    </source>
</evidence>
<organism evidence="9">
    <name type="scientific">Selaginella moellendorffii</name>
    <name type="common">Spikemoss</name>
    <dbReference type="NCBI Taxonomy" id="88036"/>
    <lineage>
        <taxon>Eukaryota</taxon>
        <taxon>Viridiplantae</taxon>
        <taxon>Streptophyta</taxon>
        <taxon>Embryophyta</taxon>
        <taxon>Tracheophyta</taxon>
        <taxon>Lycopodiopsida</taxon>
        <taxon>Selaginellales</taxon>
        <taxon>Selaginellaceae</taxon>
        <taxon>Selaginella</taxon>
    </lineage>
</organism>
<sequence length="688" mass="78698">VSFPATPRWNIDRPYLTGQFVYEVSRLLILKDMLNRLLFSCRRNNDGDRAIGLFAPSVQELLVIDDLLFAMVGIEGKSIRITREKSRDKALTFQVDPSMDLSIQELTKRVLPLCENYMVVSQFNESRLQFKYGLVNHAFAAALRAILQDYHAMVAQLEHQFRLARLSLQGLWFFCQPMMGAMQALAVVVRKAFVKSLSGAAVLNLLQGQAAAIAGDNAARTLLQKLTQAASAPYFGILERWIHEGVIDDPYGEFFIDENKALQKESLSHDFNATYWQQRYSLKNDVPGFLASAAENILTTGKYLDAIRECGQNVRIPFSEDAKLTNSGSKRHYLDKINVAYNFASAELLSLIVRKFDLMGRLRSVKHYFLLDQGDFLVHFMDIAKEELAKRPVALSLEKLQSLLELALRTSVAASDPYHEDLTCSLERSSLMVQLRSFMKNGILKIDSPLESNSEPGSMTGLETFTLDYKTRWPLSLVISRKALTKYQLIFRHLFHCKHVERQLSGTWQAHQATRGLDFVGHSISRSYVLCQQMLHFMQSFEHYMTFEVSIVLEPNWHVMDTKLQSAKSIDEVIQLHDFFLDKCLKECILLWPHILKSVEKLKSLCLQYAIAIQWLIPSLYTLESPAETKKTKRCRGQRLRMNSNVRTSRQMENDFRKEMKELLSLLSSSSQTEPYLAHLAQGLQGQH</sequence>
<dbReference type="Gene3D" id="1.20.120.1900">
    <property type="entry name" value="Gamma-tubulin complex, C-terminal domain"/>
    <property type="match status" value="1"/>
</dbReference>
<feature type="domain" description="Gamma tubulin complex component protein N-terminal" evidence="7">
    <location>
        <begin position="64"/>
        <end position="355"/>
    </location>
</feature>
<dbReference type="HOGENOM" id="CLU_007738_1_1_1"/>
<dbReference type="PANTHER" id="PTHR19302:SF13">
    <property type="entry name" value="GAMMA-TUBULIN COMPLEX COMPONENT 2"/>
    <property type="match status" value="1"/>
</dbReference>
<evidence type="ECO:0000256" key="4">
    <source>
        <dbReference type="ARBA" id="ARBA00023212"/>
    </source>
</evidence>
<comment type="subcellular location">
    <subcellularLocation>
        <location evidence="5">Cytoplasm</location>
        <location evidence="5">Cytoskeleton</location>
        <location evidence="5">Microtubule organizing center</location>
    </subcellularLocation>
</comment>
<accession>D8TB27</accession>
<dbReference type="GO" id="GO:0051225">
    <property type="term" value="P:spindle assembly"/>
    <property type="evidence" value="ECO:0000318"/>
    <property type="project" value="GO_Central"/>
</dbReference>
<dbReference type="OMA" id="GCSFANC"/>
<gene>
    <name evidence="8" type="ORF">SELMODRAFT_135894</name>
</gene>
<dbReference type="PANTHER" id="PTHR19302">
    <property type="entry name" value="GAMMA TUBULIN COMPLEX PROTEIN"/>
    <property type="match status" value="1"/>
</dbReference>
<dbReference type="GO" id="GO:0007020">
    <property type="term" value="P:microtubule nucleation"/>
    <property type="evidence" value="ECO:0000318"/>
    <property type="project" value="GO_Central"/>
</dbReference>
<proteinExistence type="inferred from homology"/>
<dbReference type="GO" id="GO:0000922">
    <property type="term" value="C:spindle pole"/>
    <property type="evidence" value="ECO:0007669"/>
    <property type="project" value="InterPro"/>
</dbReference>
<dbReference type="GO" id="GO:0005874">
    <property type="term" value="C:microtubule"/>
    <property type="evidence" value="ECO:0007669"/>
    <property type="project" value="UniProtKB-KW"/>
</dbReference>
<keyword evidence="4 5" id="KW-0206">Cytoskeleton</keyword>
<protein>
    <recommendedName>
        <fullName evidence="5">Gamma-tubulin complex component</fullName>
    </recommendedName>
</protein>
<dbReference type="Pfam" id="PF17681">
    <property type="entry name" value="GCP_N_terminal"/>
    <property type="match status" value="1"/>
</dbReference>
<name>D8TB27_SELML</name>
<evidence type="ECO:0000256" key="3">
    <source>
        <dbReference type="ARBA" id="ARBA00022701"/>
    </source>
</evidence>
<feature type="non-terminal residue" evidence="8">
    <location>
        <position position="1"/>
    </location>
</feature>
<dbReference type="GO" id="GO:0031122">
    <property type="term" value="P:cytoplasmic microtubule organization"/>
    <property type="evidence" value="ECO:0000318"/>
    <property type="project" value="GO_Central"/>
</dbReference>
<dbReference type="GO" id="GO:0043015">
    <property type="term" value="F:gamma-tubulin binding"/>
    <property type="evidence" value="ECO:0000318"/>
    <property type="project" value="GO_Central"/>
</dbReference>
<dbReference type="GO" id="GO:0051321">
    <property type="term" value="P:meiotic cell cycle"/>
    <property type="evidence" value="ECO:0000318"/>
    <property type="project" value="GO_Central"/>
</dbReference>
<keyword evidence="3 5" id="KW-0493">Microtubule</keyword>
<evidence type="ECO:0000256" key="1">
    <source>
        <dbReference type="ARBA" id="ARBA00010337"/>
    </source>
</evidence>
<evidence type="ECO:0000259" key="7">
    <source>
        <dbReference type="Pfam" id="PF17681"/>
    </source>
</evidence>
<keyword evidence="2 5" id="KW-0963">Cytoplasm</keyword>
<dbReference type="InterPro" id="IPR040457">
    <property type="entry name" value="GCP_C"/>
</dbReference>
<dbReference type="GO" id="GO:0000278">
    <property type="term" value="P:mitotic cell cycle"/>
    <property type="evidence" value="ECO:0000318"/>
    <property type="project" value="GO_Central"/>
</dbReference>
<dbReference type="InterPro" id="IPR042241">
    <property type="entry name" value="GCP_C_sf"/>
</dbReference>
<dbReference type="KEGG" id="smo:SELMODRAFT_135894"/>
<dbReference type="FunCoup" id="D8TB27">
    <property type="interactions" value="4655"/>
</dbReference>
<evidence type="ECO:0000256" key="2">
    <source>
        <dbReference type="ARBA" id="ARBA00022490"/>
    </source>
</evidence>
<evidence type="ECO:0000256" key="5">
    <source>
        <dbReference type="RuleBase" id="RU363050"/>
    </source>
</evidence>
<dbReference type="Pfam" id="PF04130">
    <property type="entry name" value="GCP_C_terminal"/>
    <property type="match status" value="1"/>
</dbReference>
<keyword evidence="9" id="KW-1185">Reference proteome</keyword>
<evidence type="ECO:0000313" key="9">
    <source>
        <dbReference type="Proteomes" id="UP000001514"/>
    </source>
</evidence>
<evidence type="ECO:0000313" key="8">
    <source>
        <dbReference type="EMBL" id="EFJ06171.1"/>
    </source>
</evidence>
<dbReference type="FunFam" id="1.20.120.1900:FF:000009">
    <property type="entry name" value="Gamma-tubulin complex component"/>
    <property type="match status" value="1"/>
</dbReference>
<dbReference type="EMBL" id="GL377706">
    <property type="protein sequence ID" value="EFJ06171.1"/>
    <property type="molecule type" value="Genomic_DNA"/>
</dbReference>
<dbReference type="STRING" id="88036.D8TB27"/>
<dbReference type="Gramene" id="EFJ06171">
    <property type="protein sequence ID" value="EFJ06171"/>
    <property type="gene ID" value="SELMODRAFT_135894"/>
</dbReference>
<dbReference type="AlphaFoldDB" id="D8TB27"/>
<dbReference type="Proteomes" id="UP000001514">
    <property type="component" value="Unassembled WGS sequence"/>
</dbReference>
<dbReference type="InterPro" id="IPR007259">
    <property type="entry name" value="GCP"/>
</dbReference>
<dbReference type="InterPro" id="IPR041470">
    <property type="entry name" value="GCP_N"/>
</dbReference>
<dbReference type="GO" id="GO:0000930">
    <property type="term" value="C:gamma-tubulin complex"/>
    <property type="evidence" value="ECO:0000318"/>
    <property type="project" value="GO_Central"/>
</dbReference>
<reference evidence="8 9" key="1">
    <citation type="journal article" date="2011" name="Science">
        <title>The Selaginella genome identifies genetic changes associated with the evolution of vascular plants.</title>
        <authorList>
            <person name="Banks J.A."/>
            <person name="Nishiyama T."/>
            <person name="Hasebe M."/>
            <person name="Bowman J.L."/>
            <person name="Gribskov M."/>
            <person name="dePamphilis C."/>
            <person name="Albert V.A."/>
            <person name="Aono N."/>
            <person name="Aoyama T."/>
            <person name="Ambrose B.A."/>
            <person name="Ashton N.W."/>
            <person name="Axtell M.J."/>
            <person name="Barker E."/>
            <person name="Barker M.S."/>
            <person name="Bennetzen J.L."/>
            <person name="Bonawitz N.D."/>
            <person name="Chapple C."/>
            <person name="Cheng C."/>
            <person name="Correa L.G."/>
            <person name="Dacre M."/>
            <person name="DeBarry J."/>
            <person name="Dreyer I."/>
            <person name="Elias M."/>
            <person name="Engstrom E.M."/>
            <person name="Estelle M."/>
            <person name="Feng L."/>
            <person name="Finet C."/>
            <person name="Floyd S.K."/>
            <person name="Frommer W.B."/>
            <person name="Fujita T."/>
            <person name="Gramzow L."/>
            <person name="Gutensohn M."/>
            <person name="Harholt J."/>
            <person name="Hattori M."/>
            <person name="Heyl A."/>
            <person name="Hirai T."/>
            <person name="Hiwatashi Y."/>
            <person name="Ishikawa M."/>
            <person name="Iwata M."/>
            <person name="Karol K.G."/>
            <person name="Koehler B."/>
            <person name="Kolukisaoglu U."/>
            <person name="Kubo M."/>
            <person name="Kurata T."/>
            <person name="Lalonde S."/>
            <person name="Li K."/>
            <person name="Li Y."/>
            <person name="Litt A."/>
            <person name="Lyons E."/>
            <person name="Manning G."/>
            <person name="Maruyama T."/>
            <person name="Michael T.P."/>
            <person name="Mikami K."/>
            <person name="Miyazaki S."/>
            <person name="Morinaga S."/>
            <person name="Murata T."/>
            <person name="Mueller-Roeber B."/>
            <person name="Nelson D.R."/>
            <person name="Obara M."/>
            <person name="Oguri Y."/>
            <person name="Olmstead R.G."/>
            <person name="Onodera N."/>
            <person name="Petersen B.L."/>
            <person name="Pils B."/>
            <person name="Prigge M."/>
            <person name="Rensing S.A."/>
            <person name="Riano-Pachon D.M."/>
            <person name="Roberts A.W."/>
            <person name="Sato Y."/>
            <person name="Scheller H.V."/>
            <person name="Schulz B."/>
            <person name="Schulz C."/>
            <person name="Shakirov E.V."/>
            <person name="Shibagaki N."/>
            <person name="Shinohara N."/>
            <person name="Shippen D.E."/>
            <person name="Soerensen I."/>
            <person name="Sotooka R."/>
            <person name="Sugimoto N."/>
            <person name="Sugita M."/>
            <person name="Sumikawa N."/>
            <person name="Tanurdzic M."/>
            <person name="Theissen G."/>
            <person name="Ulvskov P."/>
            <person name="Wakazuki S."/>
            <person name="Weng J.K."/>
            <person name="Willats W.W."/>
            <person name="Wipf D."/>
            <person name="Wolf P.G."/>
            <person name="Yang L."/>
            <person name="Zimmer A.D."/>
            <person name="Zhu Q."/>
            <person name="Mitros T."/>
            <person name="Hellsten U."/>
            <person name="Loque D."/>
            <person name="Otillar R."/>
            <person name="Salamov A."/>
            <person name="Schmutz J."/>
            <person name="Shapiro H."/>
            <person name="Lindquist E."/>
            <person name="Lucas S."/>
            <person name="Rokhsar D."/>
            <person name="Grigoriev I.V."/>
        </authorList>
    </citation>
    <scope>NUCLEOTIDE SEQUENCE [LARGE SCALE GENOMIC DNA]</scope>
</reference>